<gene>
    <name evidence="3" type="ORF">AOC25_00270</name>
</gene>
<feature type="domain" description="WCX" evidence="2">
    <location>
        <begin position="254"/>
        <end position="328"/>
    </location>
</feature>
<dbReference type="RefSeq" id="WP_071538478.1">
    <property type="nucleotide sequence ID" value="NZ_CP015016.1"/>
</dbReference>
<dbReference type="Proteomes" id="UP000182060">
    <property type="component" value="Chromosome"/>
</dbReference>
<evidence type="ECO:0000259" key="1">
    <source>
        <dbReference type="Pfam" id="PF13280"/>
    </source>
</evidence>
<dbReference type="PANTHER" id="PTHR34580:SF1">
    <property type="entry name" value="PROTEIN PAFC"/>
    <property type="match status" value="1"/>
</dbReference>
<evidence type="ECO:0000313" key="3">
    <source>
        <dbReference type="EMBL" id="APC00175.1"/>
    </source>
</evidence>
<dbReference type="InterPro" id="IPR026881">
    <property type="entry name" value="WYL_dom"/>
</dbReference>
<dbReference type="InterPro" id="IPR051534">
    <property type="entry name" value="CBASS_pafABC_assoc_protein"/>
</dbReference>
<proteinExistence type="predicted"/>
<dbReference type="AlphaFoldDB" id="A0AAC9NF95"/>
<feature type="domain" description="WYL" evidence="1">
    <location>
        <begin position="156"/>
        <end position="222"/>
    </location>
</feature>
<accession>A0AAC9NF95</accession>
<dbReference type="PROSITE" id="PS52050">
    <property type="entry name" value="WYL"/>
    <property type="match status" value="1"/>
</dbReference>
<name>A0AAC9NF95_9BURK</name>
<dbReference type="PANTHER" id="PTHR34580">
    <property type="match status" value="1"/>
</dbReference>
<evidence type="ECO:0008006" key="5">
    <source>
        <dbReference type="Google" id="ProtNLM"/>
    </source>
</evidence>
<evidence type="ECO:0000259" key="2">
    <source>
        <dbReference type="Pfam" id="PF25583"/>
    </source>
</evidence>
<sequence length="334" mass="37545">MPSNKTRNSLARQWELLKLLPTRTEGKTAKQLAEGLIEAGYEISKRQVERDLLDLQEFFGLECDDDQMPYKWRWSFDRPADLPAITLAEALSLVVVEDTLKPLLPLSVQRALQAKFSQARSQLSMMSKKSSTARWAGKVKTVPTTLPLLPPLISEEILEIIQNALLLDEQIEATYQGMSDKVIELRLHPLAMVTRGSVVYLVATAKEFSDVRLYALHRFKAAMRTFEKLKPLKGFSLDKYIADGALQFGEGGEIELTAILSDELARLLSETPISGDQLLKVKAGQWYLKASVLDSWQLRWWILSHGPGIQVIKPAPLAKEIEKTLKAAVAQYSK</sequence>
<reference evidence="3" key="1">
    <citation type="journal article" date="2017" name="Appl. Environ. Microbiol.">
        <title>Microdiversification of a pelagic Polynucleobacter species is mainly driven by acquisition of genomic islands from a partially interspecific gene pool.</title>
        <authorList>
            <person name="Hoetzinger M."/>
            <person name="Hahn M.W."/>
            <person name="Jezberova J."/>
            <person name="Schmidt J."/>
            <person name="Koll U."/>
        </authorList>
    </citation>
    <scope>NUCLEOTIDE SEQUENCE</scope>
    <source>
        <strain evidence="3">MWH-RechtKol4</strain>
    </source>
</reference>
<evidence type="ECO:0000313" key="4">
    <source>
        <dbReference type="Proteomes" id="UP000182060"/>
    </source>
</evidence>
<dbReference type="EMBL" id="CP015017">
    <property type="protein sequence ID" value="APC00175.1"/>
    <property type="molecule type" value="Genomic_DNA"/>
</dbReference>
<dbReference type="Pfam" id="PF25583">
    <property type="entry name" value="WCX"/>
    <property type="match status" value="1"/>
</dbReference>
<dbReference type="Pfam" id="PF13280">
    <property type="entry name" value="WYL"/>
    <property type="match status" value="1"/>
</dbReference>
<dbReference type="InterPro" id="IPR057727">
    <property type="entry name" value="WCX_dom"/>
</dbReference>
<protein>
    <recommendedName>
        <fullName evidence="5">WYL domain-containing protein</fullName>
    </recommendedName>
</protein>
<organism evidence="3 4">
    <name type="scientific">Polynucleobacter asymbioticus</name>
    <dbReference type="NCBI Taxonomy" id="576611"/>
    <lineage>
        <taxon>Bacteria</taxon>
        <taxon>Pseudomonadati</taxon>
        <taxon>Pseudomonadota</taxon>
        <taxon>Betaproteobacteria</taxon>
        <taxon>Burkholderiales</taxon>
        <taxon>Burkholderiaceae</taxon>
        <taxon>Polynucleobacter</taxon>
    </lineage>
</organism>